<reference evidence="13 14" key="1">
    <citation type="submission" date="2019-01" db="EMBL/GenBank/DDBJ databases">
        <title>Draft genome sequences of the type strains of six Macrococcus species.</title>
        <authorList>
            <person name="Mazhar S."/>
            <person name="Altermann E."/>
            <person name="Hill C."/>
            <person name="Mcauliffe O."/>
        </authorList>
    </citation>
    <scope>NUCLEOTIDE SEQUENCE [LARGE SCALE GENOMIC DNA]</scope>
    <source>
        <strain evidence="13 14">CCM4811</strain>
    </source>
</reference>
<dbReference type="InterPro" id="IPR051125">
    <property type="entry name" value="ABC-4/HrtB_transporter"/>
</dbReference>
<gene>
    <name evidence="13" type="ORF">ERX27_09690</name>
</gene>
<keyword evidence="7 11" id="KW-0812">Transmembrane</keyword>
<dbReference type="Pfam" id="PF02687">
    <property type="entry name" value="FtsX"/>
    <property type="match status" value="1"/>
</dbReference>
<name>A0A4R6BB60_9STAP</name>
<dbReference type="Proteomes" id="UP000295310">
    <property type="component" value="Unassembled WGS sequence"/>
</dbReference>
<evidence type="ECO:0000256" key="1">
    <source>
        <dbReference type="ARBA" id="ARBA00004651"/>
    </source>
</evidence>
<evidence type="ECO:0000256" key="9">
    <source>
        <dbReference type="ARBA" id="ARBA00023136"/>
    </source>
</evidence>
<dbReference type="AlphaFoldDB" id="A0A4R6BB60"/>
<keyword evidence="6" id="KW-1003">Cell membrane</keyword>
<comment type="function">
    <text evidence="10">Part of the ABC transporter complex hrt involved in hemin import. Responsible for the translocation of the substrate across the membrane.</text>
</comment>
<accession>A0A4R6BB60</accession>
<evidence type="ECO:0000256" key="7">
    <source>
        <dbReference type="ARBA" id="ARBA00022692"/>
    </source>
</evidence>
<keyword evidence="8 11" id="KW-1133">Transmembrane helix</keyword>
<evidence type="ECO:0000256" key="10">
    <source>
        <dbReference type="ARBA" id="ARBA00024973"/>
    </source>
</evidence>
<feature type="transmembrane region" description="Helical" evidence="11">
    <location>
        <begin position="15"/>
        <end position="35"/>
    </location>
</feature>
<proteinExistence type="inferred from homology"/>
<evidence type="ECO:0000259" key="12">
    <source>
        <dbReference type="Pfam" id="PF02687"/>
    </source>
</evidence>
<evidence type="ECO:0000256" key="4">
    <source>
        <dbReference type="ARBA" id="ARBA00016962"/>
    </source>
</evidence>
<evidence type="ECO:0000256" key="3">
    <source>
        <dbReference type="ARBA" id="ARBA00011131"/>
    </source>
</evidence>
<dbReference type="GO" id="GO:0005886">
    <property type="term" value="C:plasma membrane"/>
    <property type="evidence" value="ECO:0007669"/>
    <property type="project" value="UniProtKB-SubCell"/>
</dbReference>
<evidence type="ECO:0000256" key="8">
    <source>
        <dbReference type="ARBA" id="ARBA00022989"/>
    </source>
</evidence>
<sequence>MFLAWKELLYNKLKFSLIIGVLVLIGYLLFLISGLSNGLMNMNREAIDTWDGDAIVMTEESNQNLAQSVMDKDAVEGDFKNVAPIKNTAVIASTDDRKQNALLFGVEKDTFIEPEVSEGKMFKDDFEVVADDTFQEKGFKIGDELNLAGTDESLTITGFTESAKYNAAPILYANNDTADVLTNGRLKDKVNAFVVKDSDFKDVNVDDDLQVIDTESFIKKLPGYTEQKLTLDFMSYFLFAISAFIIGIFLYVITIQKAPIYGLLKAQGISNSFLGKSVVYQTLILSVLAVIIALALTLLTAYFLPPVVPIIFKWQLIAIYAATLIITALLGGLFSIRSVQKVDPLKTIG</sequence>
<feature type="transmembrane region" description="Helical" evidence="11">
    <location>
        <begin position="236"/>
        <end position="258"/>
    </location>
</feature>
<evidence type="ECO:0000256" key="6">
    <source>
        <dbReference type="ARBA" id="ARBA00022475"/>
    </source>
</evidence>
<evidence type="ECO:0000256" key="5">
    <source>
        <dbReference type="ARBA" id="ARBA00022448"/>
    </source>
</evidence>
<comment type="similarity">
    <text evidence="2">Belongs to the ABC-4 integral membrane protein family. HrtB subfamily.</text>
</comment>
<dbReference type="EMBL" id="SCWA01000020">
    <property type="protein sequence ID" value="TDL94198.1"/>
    <property type="molecule type" value="Genomic_DNA"/>
</dbReference>
<feature type="domain" description="ABC3 transporter permease C-terminal" evidence="12">
    <location>
        <begin position="233"/>
        <end position="342"/>
    </location>
</feature>
<dbReference type="RefSeq" id="WP_133432628.1">
    <property type="nucleotide sequence ID" value="NZ_SCWA01000020.1"/>
</dbReference>
<evidence type="ECO:0000256" key="11">
    <source>
        <dbReference type="SAM" id="Phobius"/>
    </source>
</evidence>
<feature type="transmembrane region" description="Helical" evidence="11">
    <location>
        <begin position="316"/>
        <end position="336"/>
    </location>
</feature>
<keyword evidence="5" id="KW-0813">Transport</keyword>
<dbReference type="PANTHER" id="PTHR43738">
    <property type="entry name" value="ABC TRANSPORTER, MEMBRANE PROTEIN"/>
    <property type="match status" value="1"/>
</dbReference>
<protein>
    <recommendedName>
        <fullName evidence="4">Putative hemin transport system permease protein HrtB</fullName>
    </recommendedName>
</protein>
<comment type="subunit">
    <text evidence="3">The complex is composed of two ATP-binding proteins (HrtA), two transmembrane proteins (HrtB) and a solute-binding protein.</text>
</comment>
<dbReference type="InterPro" id="IPR003838">
    <property type="entry name" value="ABC3_permease_C"/>
</dbReference>
<feature type="transmembrane region" description="Helical" evidence="11">
    <location>
        <begin position="278"/>
        <end position="304"/>
    </location>
</feature>
<keyword evidence="9 11" id="KW-0472">Membrane</keyword>
<organism evidence="13 14">
    <name type="scientific">Macrococcus brunensis</name>
    <dbReference type="NCBI Taxonomy" id="198483"/>
    <lineage>
        <taxon>Bacteria</taxon>
        <taxon>Bacillati</taxon>
        <taxon>Bacillota</taxon>
        <taxon>Bacilli</taxon>
        <taxon>Bacillales</taxon>
        <taxon>Staphylococcaceae</taxon>
        <taxon>Macrococcus</taxon>
    </lineage>
</organism>
<dbReference type="PANTHER" id="PTHR43738:SF1">
    <property type="entry name" value="HEMIN TRANSPORT SYSTEM PERMEASE PROTEIN HRTB-RELATED"/>
    <property type="match status" value="1"/>
</dbReference>
<comment type="caution">
    <text evidence="13">The sequence shown here is derived from an EMBL/GenBank/DDBJ whole genome shotgun (WGS) entry which is preliminary data.</text>
</comment>
<evidence type="ECO:0000313" key="14">
    <source>
        <dbReference type="Proteomes" id="UP000295310"/>
    </source>
</evidence>
<dbReference type="OrthoDB" id="384327at2"/>
<keyword evidence="14" id="KW-1185">Reference proteome</keyword>
<evidence type="ECO:0000313" key="13">
    <source>
        <dbReference type="EMBL" id="TDL94198.1"/>
    </source>
</evidence>
<evidence type="ECO:0000256" key="2">
    <source>
        <dbReference type="ARBA" id="ARBA00008697"/>
    </source>
</evidence>
<comment type="subcellular location">
    <subcellularLocation>
        <location evidence="1">Cell membrane</location>
        <topology evidence="1">Multi-pass membrane protein</topology>
    </subcellularLocation>
</comment>